<dbReference type="RefSeq" id="WP_116496613.1">
    <property type="nucleotide sequence ID" value="NZ_QENZ01000004.1"/>
</dbReference>
<feature type="binding site" evidence="6">
    <location>
        <position position="322"/>
    </location>
    <ligand>
        <name>FAD</name>
        <dbReference type="ChEBI" id="CHEBI:57692"/>
    </ligand>
</feature>
<dbReference type="SUPFAM" id="SSF55424">
    <property type="entry name" value="FAD/NAD-linked reductases, dimerisation (C-terminal) domain"/>
    <property type="match status" value="1"/>
</dbReference>
<dbReference type="PIRSF" id="PIRSF000350">
    <property type="entry name" value="Mercury_reductase_MerA"/>
    <property type="match status" value="1"/>
</dbReference>
<dbReference type="EMBL" id="QENZ01000004">
    <property type="protein sequence ID" value="PVX51076.1"/>
    <property type="molecule type" value="Genomic_DNA"/>
</dbReference>
<dbReference type="InterPro" id="IPR023753">
    <property type="entry name" value="FAD/NAD-binding_dom"/>
</dbReference>
<proteinExistence type="inferred from homology"/>
<keyword evidence="10" id="KW-1185">Reference proteome</keyword>
<dbReference type="PANTHER" id="PTHR22912:SF94">
    <property type="entry name" value="DIHYDROLIPOAMIDE DEHYDROGENASE, POINT MUTATION"/>
    <property type="match status" value="1"/>
</dbReference>
<protein>
    <submittedName>
        <fullName evidence="9">Dihydrolipoamide dehydrogenase</fullName>
    </submittedName>
</protein>
<dbReference type="GO" id="GO:0045252">
    <property type="term" value="C:oxoglutarate dehydrogenase complex"/>
    <property type="evidence" value="ECO:0007669"/>
    <property type="project" value="TreeGrafter"/>
</dbReference>
<keyword evidence="3 6" id="KW-0274">FAD</keyword>
<dbReference type="GO" id="GO:0006103">
    <property type="term" value="P:2-oxoglutarate metabolic process"/>
    <property type="evidence" value="ECO:0007669"/>
    <property type="project" value="TreeGrafter"/>
</dbReference>
<feature type="binding site" evidence="6">
    <location>
        <position position="278"/>
    </location>
    <ligand>
        <name>NAD(+)</name>
        <dbReference type="ChEBI" id="CHEBI:57540"/>
    </ligand>
</feature>
<sequence>MEKYDVAVIGSGPGGFSAAMRAIDFGKKVCLIEAGHLGGAGIMNGALTSKAMWELSKDYSMAARVDRGYRSSGLSVSYKEVLSSVKQAAKQARLQMLSQIETFSEPKNEAGGTVVLKYGHARFVDKHTLSITHNEEEELIQATNIVIATGSRPRSLPGVEIDHKNIITSDDIMKLKDFPEKMLIIGSGIIGCEFATIFSNYGQTEVHLLDRQKRVIPFEDDDISKAISNSLENNGVIIHHTASLGTIRKKKDYLEVVLDFEDGHCDVLEVDIALISIGRQPNSDDLGLENVGIKPTERGELDITRHCALDDFKNCHIFAVGDVSVEGLKLYNAAELQGRHVIEALYSDEKMPLDYSNMATLMFFRPLVASVGLNEKMCQERGIAYRVATYSNELVNRSIAMRSKGGFVKILVSDDGNDRILGMRAIGPQASSFITSIAYLINQYSSLKDANQGIYPHPSITEGIQECLRVFENKSVLKPEAFPHLISYRTWKPSK</sequence>
<keyword evidence="4 6" id="KW-0520">NAD</keyword>
<evidence type="ECO:0000259" key="7">
    <source>
        <dbReference type="Pfam" id="PF02852"/>
    </source>
</evidence>
<evidence type="ECO:0000256" key="2">
    <source>
        <dbReference type="ARBA" id="ARBA00022630"/>
    </source>
</evidence>
<dbReference type="PRINTS" id="PR00411">
    <property type="entry name" value="PNDRDTASEI"/>
</dbReference>
<dbReference type="PRINTS" id="PR00368">
    <property type="entry name" value="FADPNR"/>
</dbReference>
<organism evidence="9 10">
    <name type="scientific">Balneicella halophila</name>
    <dbReference type="NCBI Taxonomy" id="1537566"/>
    <lineage>
        <taxon>Bacteria</taxon>
        <taxon>Pseudomonadati</taxon>
        <taxon>Bacteroidota</taxon>
        <taxon>Bacteroidia</taxon>
        <taxon>Bacteroidales</taxon>
        <taxon>Balneicellaceae</taxon>
        <taxon>Balneicella</taxon>
    </lineage>
</organism>
<feature type="binding site" evidence="6">
    <location>
        <begin position="149"/>
        <end position="151"/>
    </location>
    <ligand>
        <name>FAD</name>
        <dbReference type="ChEBI" id="CHEBI:57692"/>
    </ligand>
</feature>
<gene>
    <name evidence="9" type="ORF">C7377_1409</name>
</gene>
<comment type="caution">
    <text evidence="9">The sequence shown here is derived from an EMBL/GenBank/DDBJ whole genome shotgun (WGS) entry which is preliminary data.</text>
</comment>
<dbReference type="Gene3D" id="3.50.50.60">
    <property type="entry name" value="FAD/NAD(P)-binding domain"/>
    <property type="match status" value="2"/>
</dbReference>
<evidence type="ECO:0000256" key="1">
    <source>
        <dbReference type="ARBA" id="ARBA00007532"/>
    </source>
</evidence>
<dbReference type="OrthoDB" id="9800167at2"/>
<feature type="active site" description="Proton acceptor" evidence="5">
    <location>
        <position position="457"/>
    </location>
</feature>
<name>A0A7L4UQI6_BALHA</name>
<evidence type="ECO:0000256" key="6">
    <source>
        <dbReference type="PIRSR" id="PIRSR000350-3"/>
    </source>
</evidence>
<evidence type="ECO:0000256" key="5">
    <source>
        <dbReference type="PIRSR" id="PIRSR000350-2"/>
    </source>
</evidence>
<dbReference type="Pfam" id="PF07992">
    <property type="entry name" value="Pyr_redox_2"/>
    <property type="match status" value="1"/>
</dbReference>
<dbReference type="PANTHER" id="PTHR22912">
    <property type="entry name" value="DISULFIDE OXIDOREDUCTASE"/>
    <property type="match status" value="1"/>
</dbReference>
<evidence type="ECO:0000313" key="10">
    <source>
        <dbReference type="Proteomes" id="UP000251835"/>
    </source>
</evidence>
<feature type="domain" description="FAD/NAD(P)-binding" evidence="8">
    <location>
        <begin position="4"/>
        <end position="338"/>
    </location>
</feature>
<comment type="similarity">
    <text evidence="1">Belongs to the class-I pyridine nucleotide-disulfide oxidoreductase family.</text>
</comment>
<feature type="binding site" evidence="6">
    <location>
        <begin position="186"/>
        <end position="193"/>
    </location>
    <ligand>
        <name>NAD(+)</name>
        <dbReference type="ChEBI" id="CHEBI:57540"/>
    </ligand>
</feature>
<dbReference type="SUPFAM" id="SSF51905">
    <property type="entry name" value="FAD/NAD(P)-binding domain"/>
    <property type="match status" value="1"/>
</dbReference>
<evidence type="ECO:0000259" key="8">
    <source>
        <dbReference type="Pfam" id="PF07992"/>
    </source>
</evidence>
<dbReference type="InterPro" id="IPR036188">
    <property type="entry name" value="FAD/NAD-bd_sf"/>
</dbReference>
<keyword evidence="6" id="KW-0547">Nucleotide-binding</keyword>
<keyword evidence="2" id="KW-0285">Flavoprotein</keyword>
<dbReference type="InterPro" id="IPR016156">
    <property type="entry name" value="FAD/NAD-linked_Rdtase_dimer_sf"/>
</dbReference>
<evidence type="ECO:0000256" key="3">
    <source>
        <dbReference type="ARBA" id="ARBA00022827"/>
    </source>
</evidence>
<dbReference type="GO" id="GO:0004148">
    <property type="term" value="F:dihydrolipoyl dehydrogenase (NADH) activity"/>
    <property type="evidence" value="ECO:0007669"/>
    <property type="project" value="TreeGrafter"/>
</dbReference>
<dbReference type="Gene3D" id="3.30.390.30">
    <property type="match status" value="1"/>
</dbReference>
<feature type="binding site" evidence="6">
    <location>
        <position position="50"/>
    </location>
    <ligand>
        <name>FAD</name>
        <dbReference type="ChEBI" id="CHEBI:57692"/>
    </ligand>
</feature>
<dbReference type="AlphaFoldDB" id="A0A7L4UQI6"/>
<dbReference type="InterPro" id="IPR050151">
    <property type="entry name" value="Class-I_Pyr_Nuc-Dis_Oxidored"/>
</dbReference>
<feature type="domain" description="Pyridine nucleotide-disulphide oxidoreductase dimerisation" evidence="7">
    <location>
        <begin position="359"/>
        <end position="466"/>
    </location>
</feature>
<dbReference type="InterPro" id="IPR004099">
    <property type="entry name" value="Pyr_nucl-diS_OxRdtase_dimer"/>
</dbReference>
<accession>A0A7L4UQI6</accession>
<dbReference type="Pfam" id="PF02852">
    <property type="entry name" value="Pyr_redox_dim"/>
    <property type="match status" value="1"/>
</dbReference>
<evidence type="ECO:0000256" key="4">
    <source>
        <dbReference type="ARBA" id="ARBA00023027"/>
    </source>
</evidence>
<reference evidence="9 10" key="1">
    <citation type="submission" date="2018-05" db="EMBL/GenBank/DDBJ databases">
        <title>Genomic Encyclopedia of Type Strains, Phase IV (KMG-IV): sequencing the most valuable type-strain genomes for metagenomic binning, comparative biology and taxonomic classification.</title>
        <authorList>
            <person name="Goeker M."/>
        </authorList>
    </citation>
    <scope>NUCLEOTIDE SEQUENCE [LARGE SCALE GENOMIC DNA]</scope>
    <source>
        <strain evidence="9 10">DSM 28579</strain>
    </source>
</reference>
<dbReference type="InterPro" id="IPR001100">
    <property type="entry name" value="Pyr_nuc-diS_OxRdtase"/>
</dbReference>
<dbReference type="GO" id="GO:0050660">
    <property type="term" value="F:flavin adenine dinucleotide binding"/>
    <property type="evidence" value="ECO:0007669"/>
    <property type="project" value="TreeGrafter"/>
</dbReference>
<dbReference type="Proteomes" id="UP000251835">
    <property type="component" value="Unassembled WGS sequence"/>
</dbReference>
<comment type="cofactor">
    <cofactor evidence="6">
        <name>FAD</name>
        <dbReference type="ChEBI" id="CHEBI:57692"/>
    </cofactor>
    <text evidence="6">Binds 1 FAD per subunit.</text>
</comment>
<evidence type="ECO:0000313" key="9">
    <source>
        <dbReference type="EMBL" id="PVX51076.1"/>
    </source>
</evidence>